<dbReference type="STRING" id="1088818.A0A2I0AKZ4"/>
<feature type="region of interest" description="Disordered" evidence="1">
    <location>
        <begin position="154"/>
        <end position="175"/>
    </location>
</feature>
<sequence>MKQHCIAIKVGKMTFEAREPERKKASTRNLLKDLKVRPVAQLQSSAEAQRGGCFRFLLPISSSKDASVLKSKSKPQTPKSAPPNSRILCSDAIANPSAFRKRISPKSIPENSLKPEPKNPAKPKTPDLLRRCKQGETIARGRIIGMKTKQEPTFSFKSKGKYGSHSGSTPREPIMSQGWVNPSFQIKEAYQQLPVSPASNSTPPIKASISPEVPCASSVAPMSVCYAAGHVITGVHDRRKCRSRGILTIAGEKSNVLRDTALLTPPVADASIRWFSFPSETTNRSENGSSNSTIDANKYGPENSPLSHTSILRTPASDSSSSPFSVIVQRAEASSGTEALNHKGNAQYHYDNACGGDSIHVSSPSSNLNSWRIIPGFLGNNMMIMKSICDDKFGPEKTPLSQTSVLRTPTSNSSSSPFSCILQRAEATSELRVLTSHEGRGGCAYGNAFDISPCSNNILYNCNVVSAPYNTNPRRKDIISATDQALETMKLFPNGKNNAALLPNLSFKFGYPSRTLSSVNLNHSEFSRKDELLGTKKNDKSSPASGARVSWREGLLSRIFEMGDLDYIHLLSDDEDVDCSRDGQVSSKFDSLFVVGNTCSFEYPPSNKKKGDHKCESDAIAESISTEGGGLFSSGDSDWPIFYKNNLFEL</sequence>
<protein>
    <submittedName>
        <fullName evidence="2">Uncharacterized protein</fullName>
    </submittedName>
</protein>
<dbReference type="Proteomes" id="UP000236161">
    <property type="component" value="Unassembled WGS sequence"/>
</dbReference>
<feature type="compositionally biased region" description="Low complexity" evidence="1">
    <location>
        <begin position="155"/>
        <end position="168"/>
    </location>
</feature>
<dbReference type="EMBL" id="KZ451974">
    <property type="protein sequence ID" value="PKA56233.1"/>
    <property type="molecule type" value="Genomic_DNA"/>
</dbReference>
<feature type="region of interest" description="Disordered" evidence="1">
    <location>
        <begin position="65"/>
        <end position="127"/>
    </location>
</feature>
<evidence type="ECO:0000256" key="1">
    <source>
        <dbReference type="SAM" id="MobiDB-lite"/>
    </source>
</evidence>
<feature type="compositionally biased region" description="Basic and acidic residues" evidence="1">
    <location>
        <begin position="113"/>
        <end position="127"/>
    </location>
</feature>
<feature type="compositionally biased region" description="Polar residues" evidence="1">
    <location>
        <begin position="279"/>
        <end position="295"/>
    </location>
</feature>
<dbReference type="PANTHER" id="PTHR36022:SF1">
    <property type="entry name" value="GPI-ANCHORED ADHESIN-LIKE PROTEIN"/>
    <property type="match status" value="1"/>
</dbReference>
<keyword evidence="3" id="KW-1185">Reference proteome</keyword>
<proteinExistence type="predicted"/>
<dbReference type="AlphaFoldDB" id="A0A2I0AKZ4"/>
<organism evidence="2 3">
    <name type="scientific">Apostasia shenzhenica</name>
    <dbReference type="NCBI Taxonomy" id="1088818"/>
    <lineage>
        <taxon>Eukaryota</taxon>
        <taxon>Viridiplantae</taxon>
        <taxon>Streptophyta</taxon>
        <taxon>Embryophyta</taxon>
        <taxon>Tracheophyta</taxon>
        <taxon>Spermatophyta</taxon>
        <taxon>Magnoliopsida</taxon>
        <taxon>Liliopsida</taxon>
        <taxon>Asparagales</taxon>
        <taxon>Orchidaceae</taxon>
        <taxon>Apostasioideae</taxon>
        <taxon>Apostasia</taxon>
    </lineage>
</organism>
<reference evidence="2 3" key="1">
    <citation type="journal article" date="2017" name="Nature">
        <title>The Apostasia genome and the evolution of orchids.</title>
        <authorList>
            <person name="Zhang G.Q."/>
            <person name="Liu K.W."/>
            <person name="Li Z."/>
            <person name="Lohaus R."/>
            <person name="Hsiao Y.Y."/>
            <person name="Niu S.C."/>
            <person name="Wang J.Y."/>
            <person name="Lin Y.C."/>
            <person name="Xu Q."/>
            <person name="Chen L.J."/>
            <person name="Yoshida K."/>
            <person name="Fujiwara S."/>
            <person name="Wang Z.W."/>
            <person name="Zhang Y.Q."/>
            <person name="Mitsuda N."/>
            <person name="Wang M."/>
            <person name="Liu G.H."/>
            <person name="Pecoraro L."/>
            <person name="Huang H.X."/>
            <person name="Xiao X.J."/>
            <person name="Lin M."/>
            <person name="Wu X.Y."/>
            <person name="Wu W.L."/>
            <person name="Chen Y.Y."/>
            <person name="Chang S.B."/>
            <person name="Sakamoto S."/>
            <person name="Ohme-Takagi M."/>
            <person name="Yagi M."/>
            <person name="Zeng S.J."/>
            <person name="Shen C.Y."/>
            <person name="Yeh C.M."/>
            <person name="Luo Y.B."/>
            <person name="Tsai W.C."/>
            <person name="Van de Peer Y."/>
            <person name="Liu Z.J."/>
        </authorList>
    </citation>
    <scope>NUCLEOTIDE SEQUENCE [LARGE SCALE GENOMIC DNA]</scope>
    <source>
        <strain evidence="3">cv. Shenzhen</strain>
        <tissue evidence="2">Stem</tissue>
    </source>
</reference>
<feature type="compositionally biased region" description="Polar residues" evidence="1">
    <location>
        <begin position="74"/>
        <end position="83"/>
    </location>
</feature>
<evidence type="ECO:0000313" key="3">
    <source>
        <dbReference type="Proteomes" id="UP000236161"/>
    </source>
</evidence>
<accession>A0A2I0AKZ4</accession>
<name>A0A2I0AKZ4_9ASPA</name>
<dbReference type="OrthoDB" id="1921902at2759"/>
<dbReference type="PANTHER" id="PTHR36022">
    <property type="entry name" value="GPI-ANCHORED ADHESIN-LIKE PROTEIN"/>
    <property type="match status" value="1"/>
</dbReference>
<gene>
    <name evidence="2" type="ORF">AXF42_Ash011162</name>
</gene>
<feature type="region of interest" description="Disordered" evidence="1">
    <location>
        <begin position="279"/>
        <end position="324"/>
    </location>
</feature>
<evidence type="ECO:0000313" key="2">
    <source>
        <dbReference type="EMBL" id="PKA56233.1"/>
    </source>
</evidence>